<evidence type="ECO:0000313" key="3">
    <source>
        <dbReference type="EMBL" id="EYT48733.1"/>
    </source>
</evidence>
<comment type="caution">
    <text evidence="3">The sequence shown here is derived from an EMBL/GenBank/DDBJ whole genome shotgun (WGS) entry which is preliminary data.</text>
</comment>
<keyword evidence="2" id="KW-0472">Membrane</keyword>
<dbReference type="AlphaFoldDB" id="A0A022KZG5"/>
<dbReference type="EMBL" id="AORC01000013">
    <property type="protein sequence ID" value="EYT48733.1"/>
    <property type="molecule type" value="Genomic_DNA"/>
</dbReference>
<dbReference type="HOGENOM" id="CLU_1479383_0_0_11"/>
<organism evidence="3 4">
    <name type="scientific">Brachybacterium muris UCD-AY4</name>
    <dbReference type="NCBI Taxonomy" id="1249481"/>
    <lineage>
        <taxon>Bacteria</taxon>
        <taxon>Bacillati</taxon>
        <taxon>Actinomycetota</taxon>
        <taxon>Actinomycetes</taxon>
        <taxon>Micrococcales</taxon>
        <taxon>Dermabacteraceae</taxon>
        <taxon>Brachybacterium</taxon>
    </lineage>
</organism>
<keyword evidence="4" id="KW-1185">Reference proteome</keyword>
<evidence type="ECO:0000256" key="2">
    <source>
        <dbReference type="SAM" id="Phobius"/>
    </source>
</evidence>
<protein>
    <submittedName>
        <fullName evidence="3">Uncharacterized protein</fullName>
    </submittedName>
</protein>
<sequence length="182" mass="20140">MPTTSRYAREMSERSTPPRAHRSLPAAPRTVRAAPRTLPAASRAWRILLVLAAIGVLLAGQFLRSNDLFPLGSLDQYSRGTDPDGHVINTCLQGVRDDGEPFDIPFGNHSVGIQRADVENHLRTIREDPERLAPLAAEYDRRHADEPALTAVVLCQRITHLKDGAPHGDPEFVEVVRWEADA</sequence>
<accession>A0A022KZG5</accession>
<dbReference type="Proteomes" id="UP000019754">
    <property type="component" value="Unassembled WGS sequence"/>
</dbReference>
<proteinExistence type="predicted"/>
<evidence type="ECO:0000256" key="1">
    <source>
        <dbReference type="SAM" id="MobiDB-lite"/>
    </source>
</evidence>
<gene>
    <name evidence="3" type="ORF">D641_0111050</name>
</gene>
<reference evidence="3 4" key="1">
    <citation type="journal article" date="2013" name="Genome Announc.">
        <title>Draft genome sequence of an Actinobacterium, Brachybacterium muris strain UCD-AY4.</title>
        <authorList>
            <person name="Lo J.R."/>
            <person name="Lang J.M."/>
            <person name="Darling A.E."/>
            <person name="Eisen J.A."/>
            <person name="Coil D.A."/>
        </authorList>
    </citation>
    <scope>NUCLEOTIDE SEQUENCE [LARGE SCALE GENOMIC DNA]</scope>
    <source>
        <strain evidence="3 4">UCD-AY4</strain>
    </source>
</reference>
<keyword evidence="2" id="KW-0812">Transmembrane</keyword>
<feature type="transmembrane region" description="Helical" evidence="2">
    <location>
        <begin position="44"/>
        <end position="63"/>
    </location>
</feature>
<dbReference type="STRING" id="1249481.D641_0111050"/>
<feature type="compositionally biased region" description="Low complexity" evidence="1">
    <location>
        <begin position="24"/>
        <end position="33"/>
    </location>
</feature>
<keyword evidence="2" id="KW-1133">Transmembrane helix</keyword>
<feature type="region of interest" description="Disordered" evidence="1">
    <location>
        <begin position="1"/>
        <end position="33"/>
    </location>
</feature>
<name>A0A022KZG5_9MICO</name>
<evidence type="ECO:0000313" key="4">
    <source>
        <dbReference type="Proteomes" id="UP000019754"/>
    </source>
</evidence>